<keyword evidence="2" id="KW-0238">DNA-binding</keyword>
<dbReference type="KEGG" id="aoc:Aocu_00690"/>
<dbReference type="Proteomes" id="UP000032434">
    <property type="component" value="Chromosome 1"/>
</dbReference>
<dbReference type="InterPro" id="IPR036390">
    <property type="entry name" value="WH_DNA-bd_sf"/>
</dbReference>
<dbReference type="Gene3D" id="1.10.10.10">
    <property type="entry name" value="Winged helix-like DNA-binding domain superfamily/Winged helix DNA-binding domain"/>
    <property type="match status" value="1"/>
</dbReference>
<gene>
    <name evidence="5" type="primary">gntR</name>
    <name evidence="5" type="ORF">Aocu_00690</name>
</gene>
<dbReference type="STRING" id="35623.Aocu_00690"/>
<dbReference type="HOGENOM" id="CLU_1197699_0_0_14"/>
<feature type="domain" description="HTH gntR-type" evidence="4">
    <location>
        <begin position="12"/>
        <end position="80"/>
    </location>
</feature>
<dbReference type="GO" id="GO:0003700">
    <property type="term" value="F:DNA-binding transcription factor activity"/>
    <property type="evidence" value="ECO:0007669"/>
    <property type="project" value="InterPro"/>
</dbReference>
<dbReference type="CDD" id="cd07377">
    <property type="entry name" value="WHTH_GntR"/>
    <property type="match status" value="1"/>
</dbReference>
<dbReference type="EMBL" id="LK028559">
    <property type="protein sequence ID" value="CDR30142.1"/>
    <property type="molecule type" value="Genomic_DNA"/>
</dbReference>
<name>A0A061AGQ9_9MOLU</name>
<reference evidence="6" key="1">
    <citation type="submission" date="2014-05" db="EMBL/GenBank/DDBJ databases">
        <authorList>
            <person name="Kube M."/>
        </authorList>
    </citation>
    <scope>NUCLEOTIDE SEQUENCE [LARGE SCALE GENOMIC DNA]</scope>
</reference>
<evidence type="ECO:0000256" key="3">
    <source>
        <dbReference type="ARBA" id="ARBA00023163"/>
    </source>
</evidence>
<evidence type="ECO:0000259" key="4">
    <source>
        <dbReference type="PROSITE" id="PS50949"/>
    </source>
</evidence>
<keyword evidence="3" id="KW-0804">Transcription</keyword>
<keyword evidence="1" id="KW-0805">Transcription regulation</keyword>
<dbReference type="InterPro" id="IPR036388">
    <property type="entry name" value="WH-like_DNA-bd_sf"/>
</dbReference>
<dbReference type="SUPFAM" id="SSF46785">
    <property type="entry name" value="Winged helix' DNA-binding domain"/>
    <property type="match status" value="1"/>
</dbReference>
<dbReference type="PROSITE" id="PS50949">
    <property type="entry name" value="HTH_GNTR"/>
    <property type="match status" value="1"/>
</dbReference>
<dbReference type="PANTHER" id="PTHR38445">
    <property type="entry name" value="HTH-TYPE TRANSCRIPTIONAL REPRESSOR YTRA"/>
    <property type="match status" value="1"/>
</dbReference>
<sequence>MYYIQIDKSIRKSYVQQIVTSIEQAIYNKILKDQDQLPTVSEISSFFEISDIAVRMAYQDLQKKNLIHSIKGKGTFVSLRPYRTIPLKTFYDQKHYLLDSTDSFFRRWLYTNKEKDAHLLIKLHATLNGFPIYHQKIKFYKSNLDQVKSLLTEHIHIRDFFIRLNHSEEIVMDNLFSPKSADLLDVSLLQIKVKDPVHKIVTKVYNKNHEQIAEVETLMPAKYISFEVLL</sequence>
<evidence type="ECO:0000256" key="2">
    <source>
        <dbReference type="ARBA" id="ARBA00023125"/>
    </source>
</evidence>
<dbReference type="InterPro" id="IPR000524">
    <property type="entry name" value="Tscrpt_reg_HTH_GntR"/>
</dbReference>
<dbReference type="PANTHER" id="PTHR38445:SF9">
    <property type="entry name" value="HTH-TYPE TRANSCRIPTIONAL REPRESSOR YTRA"/>
    <property type="match status" value="1"/>
</dbReference>
<dbReference type="PATRIC" id="fig|35623.3.peg.68"/>
<organism evidence="5 6">
    <name type="scientific">Acholeplasma oculi</name>
    <dbReference type="NCBI Taxonomy" id="35623"/>
    <lineage>
        <taxon>Bacteria</taxon>
        <taxon>Bacillati</taxon>
        <taxon>Mycoplasmatota</taxon>
        <taxon>Mollicutes</taxon>
        <taxon>Acholeplasmatales</taxon>
        <taxon>Acholeplasmataceae</taxon>
        <taxon>Acholeplasma</taxon>
    </lineage>
</organism>
<accession>A0A061AGQ9</accession>
<dbReference type="SUPFAM" id="SSF64288">
    <property type="entry name" value="Chorismate lyase-like"/>
    <property type="match status" value="1"/>
</dbReference>
<protein>
    <submittedName>
        <fullName evidence="5">Transcription regulator HTH, GntR</fullName>
    </submittedName>
</protein>
<dbReference type="GO" id="GO:0003677">
    <property type="term" value="F:DNA binding"/>
    <property type="evidence" value="ECO:0007669"/>
    <property type="project" value="UniProtKB-KW"/>
</dbReference>
<dbReference type="InterPro" id="IPR028978">
    <property type="entry name" value="Chorismate_lyase_/UTRA_dom_sf"/>
</dbReference>
<dbReference type="SMART" id="SM00345">
    <property type="entry name" value="HTH_GNTR"/>
    <property type="match status" value="1"/>
</dbReference>
<dbReference type="RefSeq" id="WP_052669854.1">
    <property type="nucleotide sequence ID" value="NZ_FUZK01000002.1"/>
</dbReference>
<evidence type="ECO:0000313" key="5">
    <source>
        <dbReference type="EMBL" id="CDR30142.1"/>
    </source>
</evidence>
<dbReference type="InParanoid" id="A0A061AGQ9"/>
<evidence type="ECO:0000256" key="1">
    <source>
        <dbReference type="ARBA" id="ARBA00023015"/>
    </source>
</evidence>
<dbReference type="AlphaFoldDB" id="A0A061AGQ9"/>
<dbReference type="Pfam" id="PF00392">
    <property type="entry name" value="GntR"/>
    <property type="match status" value="1"/>
</dbReference>
<proteinExistence type="predicted"/>
<evidence type="ECO:0000313" key="6">
    <source>
        <dbReference type="Proteomes" id="UP000032434"/>
    </source>
</evidence>
<dbReference type="OrthoDB" id="9815017at2"/>
<keyword evidence="6" id="KW-1185">Reference proteome</keyword>